<dbReference type="EMBL" id="FQ312002">
    <property type="protein sequence ID" value="CBW15736.1"/>
    <property type="molecule type" value="Genomic_DNA"/>
</dbReference>
<reference evidence="2" key="1">
    <citation type="submission" date="2010-07" db="EMBL/GenBank/DDBJ databases">
        <title>The genome sequence of Haemophilus parainfluenzae T3T1.</title>
        <authorList>
            <person name="Crook D."/>
            <person name="Hood D."/>
            <person name="Moxon R."/>
            <person name="Parkhill J."/>
            <person name="Aslett M."/>
            <person name="Bentley S.D."/>
        </authorList>
    </citation>
    <scope>NUCLEOTIDE SEQUENCE [LARGE SCALE GENOMIC DNA]</scope>
    <source>
        <strain evidence="2">T3T1</strain>
    </source>
</reference>
<dbReference type="InterPro" id="IPR017030">
    <property type="entry name" value="Vir_effector_SfrC"/>
</dbReference>
<dbReference type="PIRSF" id="PIRSF034586">
    <property type="entry name" value="Vir_effector_SfrC"/>
    <property type="match status" value="1"/>
</dbReference>
<dbReference type="KEGG" id="hpr:PARA_16360"/>
<proteinExistence type="predicted"/>
<dbReference type="Pfam" id="PF10139">
    <property type="entry name" value="Virul_Fac"/>
    <property type="match status" value="1"/>
</dbReference>
<accession>A0AB33QIR8</accession>
<gene>
    <name evidence="1" type="primary">srfC</name>
    <name evidence="1" type="ordered locus">PARA_16360</name>
</gene>
<sequence length="893" mass="100209">MTDNQLTESWDKVFQASQQAIDWVNDVRPNVARLNNEADGLILELRRLRNTAKRLGAVSSKPITAGFFGLSQAGKSFLISALAADQKGNLETIFDGQQLDFIKHINPPGGGKEATGLVTRFTRSAKAAVPGYPLELRLFHEIEVAKILVNAYFNDFDKERVTYQLEQSRINEILKPLNAKLNAQPVKGVNEDDVVDLQDYAQESFGKSLSVLQANYWARAVAMAPRLSIEDRATLFSILWAEIPELTQIYIQFAKTLAQLGNPERVYAPLTAVVKDNGSGGLSQADSIMNVDMLERLGTNRDEQIAVRPFIEEGHVGEPVSISLAELTALTAELVFPLINPTKVPAVETVDLLDFPGYRGRLAITSLSEVKEGNPVSQLILRGKVAYLFERYTDSQEMNILIVCTPSTKQSDVNSVGPVLERWINKTQGDNPTDRAKRKPGLLWAITMFDMRISSDLAKDEDMLKMSWGQGGLLKQTILERFGNYSWLNEWANGKPFDNVFLVRKPGFKVAFLDMDNTEELAINPKEAGQLNLLRSTFANDPDIQKHVAQPQEAWDAMMKLNDGGMQRISDYLKTIALPEVKAQRLTEQLNEAIHHIVENRFSSWYQSEGAEEVNKKRQLAQMIVGELSKKGLLVGEFLRCLQLPEETIRSLYFSDYEEVLLNKGEEETKAQENSANTFDAGFGFSSEGFDLFAEPAPVVVEEKPAEKIVESRFAMAAFKSWIEHLRSISSDQHLMQFFGFTKEAVEGLVGELITGANRLHLQDKLSKVVFRNENAGSKRDQLAERQVFSINTEIADFIAWLDFVNQPLTQRPASRVMNERAIFENREVEKVNGLPKLDDQTNNYTKNYLFDWFVAFGHFAEGNAGHSAGREIDQVSNTKLGSVLDLYRSAQC</sequence>
<evidence type="ECO:0000313" key="1">
    <source>
        <dbReference type="EMBL" id="CBW15736.1"/>
    </source>
</evidence>
<dbReference type="Proteomes" id="UP000007052">
    <property type="component" value="Chromosome"/>
</dbReference>
<organism evidence="1 2">
    <name type="scientific">Haemophilus parainfluenzae (strain T3T1)</name>
    <dbReference type="NCBI Taxonomy" id="862965"/>
    <lineage>
        <taxon>Bacteria</taxon>
        <taxon>Pseudomonadati</taxon>
        <taxon>Pseudomonadota</taxon>
        <taxon>Gammaproteobacteria</taxon>
        <taxon>Pasteurellales</taxon>
        <taxon>Pasteurellaceae</taxon>
        <taxon>Haemophilus</taxon>
    </lineage>
</organism>
<dbReference type="RefSeq" id="WP_014065373.1">
    <property type="nucleotide sequence ID" value="NC_015964.1"/>
</dbReference>
<evidence type="ECO:0000313" key="2">
    <source>
        <dbReference type="Proteomes" id="UP000007052"/>
    </source>
</evidence>
<dbReference type="AlphaFoldDB" id="A0AB33QIR8"/>
<name>A0AB33QIR8_HAEP3</name>
<protein>
    <submittedName>
        <fullName evidence="1">Virulence factor</fullName>
    </submittedName>
</protein>